<name>A0A1D2ACK6_AUXPR</name>
<proteinExistence type="predicted"/>
<gene>
    <name evidence="5" type="ORF">g.63212</name>
    <name evidence="4" type="ORF">g.63254</name>
</gene>
<sequence>MRRTHLYRLLLLLWALVGAKFVSAQTFGLVPAPAGSSPPNPVESQEDALVAQQCIVKQNAYFVLNTQGTTYILSNITAANATVNNCCSACHDNTSCDAWQWCTLHSSCGAGNTTFAAGTCLLLSVPGFSAYEPDDIHMETTDSDSGLIAGAPFIITSREVPGYTLAIGFDFGSSHDFDCANTIVPGACALRGGLEDVAAACGFTSACTGFAYYPRGMDYTSWAMGILKAVPQRADLQEEALVLNPYSAAYMAGANLPILPPIASLPPRPPPAPGASPGPPPPPPPPAPCFLLVETVQQEASRSGKPRLTVIKGRLSETAGAPLGSTAILVRVTSLTPHYRQLAALARCPRLPPPLQRLLLDPGAATAGQGAPHHDDPLPAPLRNALAARHNASQLAAIRGALVDFRPPSSGRGDQPGAGGWGSGPSLTLVQGPPGTGKTTAILGMVAAFLGCAAGARGRAGGTFAPPCSDSRPASGEAVRVLLCAQSNAAVDELVGRLCQRGILDSYGKARAVRVLRLGTLESAAPRASATHIDAIVAEMERAEAGGAGHGFAWGSHAREVQDVAKELKNVLQDIECQENQARLIRPMISELRNELENESSSRRRRHGDSESVR</sequence>
<feature type="region of interest" description="Disordered" evidence="1">
    <location>
        <begin position="594"/>
        <end position="614"/>
    </location>
</feature>
<evidence type="ECO:0000313" key="4">
    <source>
        <dbReference type="EMBL" id="JAT76140.1"/>
    </source>
</evidence>
<dbReference type="AlphaFoldDB" id="A0A1D2ACK6"/>
<dbReference type="SUPFAM" id="SSF52540">
    <property type="entry name" value="P-loop containing nucleoside triphosphate hydrolases"/>
    <property type="match status" value="1"/>
</dbReference>
<evidence type="ECO:0000313" key="5">
    <source>
        <dbReference type="EMBL" id="JAT76930.1"/>
    </source>
</evidence>
<dbReference type="InterPro" id="IPR045055">
    <property type="entry name" value="DNA2/NAM7-like"/>
</dbReference>
<accession>A0A1D2ACK6</accession>
<dbReference type="EMBL" id="GDKF01001692">
    <property type="protein sequence ID" value="JAT76930.1"/>
    <property type="molecule type" value="Transcribed_RNA"/>
</dbReference>
<organism evidence="5">
    <name type="scientific">Auxenochlorella protothecoides</name>
    <name type="common">Green microalga</name>
    <name type="synonym">Chlorella protothecoides</name>
    <dbReference type="NCBI Taxonomy" id="3075"/>
    <lineage>
        <taxon>Eukaryota</taxon>
        <taxon>Viridiplantae</taxon>
        <taxon>Chlorophyta</taxon>
        <taxon>core chlorophytes</taxon>
        <taxon>Trebouxiophyceae</taxon>
        <taxon>Chlorellales</taxon>
        <taxon>Chlorellaceae</taxon>
        <taxon>Auxenochlorella</taxon>
    </lineage>
</organism>
<feature type="compositionally biased region" description="Gly residues" evidence="1">
    <location>
        <begin position="414"/>
        <end position="423"/>
    </location>
</feature>
<dbReference type="Pfam" id="PF13086">
    <property type="entry name" value="AAA_11"/>
    <property type="match status" value="1"/>
</dbReference>
<evidence type="ECO:0000259" key="3">
    <source>
        <dbReference type="Pfam" id="PF13086"/>
    </source>
</evidence>
<dbReference type="PANTHER" id="PTHR10887">
    <property type="entry name" value="DNA2/NAM7 HELICASE FAMILY"/>
    <property type="match status" value="1"/>
</dbReference>
<feature type="region of interest" description="Disordered" evidence="1">
    <location>
        <begin position="406"/>
        <end position="433"/>
    </location>
</feature>
<reference evidence="5" key="1">
    <citation type="submission" date="2015-08" db="EMBL/GenBank/DDBJ databases">
        <authorList>
            <person name="Babu N.S."/>
            <person name="Beckwith C.J."/>
            <person name="Beseler K.G."/>
            <person name="Brison A."/>
            <person name="Carone J.V."/>
            <person name="Caskin T.P."/>
            <person name="Diamond M."/>
            <person name="Durham M.E."/>
            <person name="Foxe J.M."/>
            <person name="Go M."/>
            <person name="Henderson B.A."/>
            <person name="Jones I.B."/>
            <person name="McGettigan J.A."/>
            <person name="Micheletti S.J."/>
            <person name="Nasrallah M.E."/>
            <person name="Ortiz D."/>
            <person name="Piller C.R."/>
            <person name="Privatt S.R."/>
            <person name="Schneider S.L."/>
            <person name="Sharp S."/>
            <person name="Smith T.C."/>
            <person name="Stanton J.D."/>
            <person name="Ullery H.E."/>
            <person name="Wilson R.J."/>
            <person name="Serrano M.G."/>
            <person name="Buck G."/>
            <person name="Lee V."/>
            <person name="Wang Y."/>
            <person name="Carvalho R."/>
            <person name="Voegtly L."/>
            <person name="Shi R."/>
            <person name="Duckworth R."/>
            <person name="Johnson A."/>
            <person name="Loviza R."/>
            <person name="Walstead R."/>
            <person name="Shah Z."/>
            <person name="Kiflezghi M."/>
            <person name="Wade K."/>
            <person name="Ball S.L."/>
            <person name="Bradley K.W."/>
            <person name="Asai D.J."/>
            <person name="Bowman C.A."/>
            <person name="Russell D.A."/>
            <person name="Pope W.H."/>
            <person name="Jacobs-Sera D."/>
            <person name="Hendrix R.W."/>
            <person name="Hatfull G.F."/>
        </authorList>
    </citation>
    <scope>NUCLEOTIDE SEQUENCE</scope>
</reference>
<feature type="chain" id="PRO_5014266788" description="DNA2/NAM7 helicase helicase domain-containing protein" evidence="2">
    <location>
        <begin position="25"/>
        <end position="614"/>
    </location>
</feature>
<dbReference type="GO" id="GO:0004386">
    <property type="term" value="F:helicase activity"/>
    <property type="evidence" value="ECO:0007669"/>
    <property type="project" value="InterPro"/>
</dbReference>
<feature type="domain" description="DNA2/NAM7 helicase helicase" evidence="3">
    <location>
        <begin position="423"/>
        <end position="603"/>
    </location>
</feature>
<dbReference type="InterPro" id="IPR041677">
    <property type="entry name" value="DNA2/NAM7_AAA_11"/>
</dbReference>
<feature type="signal peptide" evidence="2">
    <location>
        <begin position="1"/>
        <end position="24"/>
    </location>
</feature>
<dbReference type="InterPro" id="IPR027417">
    <property type="entry name" value="P-loop_NTPase"/>
</dbReference>
<evidence type="ECO:0000256" key="2">
    <source>
        <dbReference type="SAM" id="SignalP"/>
    </source>
</evidence>
<keyword evidence="2" id="KW-0732">Signal</keyword>
<feature type="region of interest" description="Disordered" evidence="1">
    <location>
        <begin position="267"/>
        <end position="288"/>
    </location>
</feature>
<protein>
    <recommendedName>
        <fullName evidence="3">DNA2/NAM7 helicase helicase domain-containing protein</fullName>
    </recommendedName>
</protein>
<dbReference type="EMBL" id="GDKF01002482">
    <property type="protein sequence ID" value="JAT76140.1"/>
    <property type="molecule type" value="Transcribed_RNA"/>
</dbReference>
<dbReference type="PANTHER" id="PTHR10887:SF495">
    <property type="entry name" value="HELICASE SENATAXIN ISOFORM X1-RELATED"/>
    <property type="match status" value="1"/>
</dbReference>
<dbReference type="Gene3D" id="3.40.50.300">
    <property type="entry name" value="P-loop containing nucleotide triphosphate hydrolases"/>
    <property type="match status" value="1"/>
</dbReference>
<evidence type="ECO:0000256" key="1">
    <source>
        <dbReference type="SAM" id="MobiDB-lite"/>
    </source>
</evidence>